<evidence type="ECO:0000313" key="2">
    <source>
        <dbReference type="EMBL" id="CAH2096986.1"/>
    </source>
</evidence>
<organism evidence="2 3">
    <name type="scientific">Euphydryas editha</name>
    <name type="common">Edith's checkerspot</name>
    <dbReference type="NCBI Taxonomy" id="104508"/>
    <lineage>
        <taxon>Eukaryota</taxon>
        <taxon>Metazoa</taxon>
        <taxon>Ecdysozoa</taxon>
        <taxon>Arthropoda</taxon>
        <taxon>Hexapoda</taxon>
        <taxon>Insecta</taxon>
        <taxon>Pterygota</taxon>
        <taxon>Neoptera</taxon>
        <taxon>Endopterygota</taxon>
        <taxon>Lepidoptera</taxon>
        <taxon>Glossata</taxon>
        <taxon>Ditrysia</taxon>
        <taxon>Papilionoidea</taxon>
        <taxon>Nymphalidae</taxon>
        <taxon>Nymphalinae</taxon>
        <taxon>Euphydryas</taxon>
    </lineage>
</organism>
<feature type="region of interest" description="Disordered" evidence="1">
    <location>
        <begin position="28"/>
        <end position="70"/>
    </location>
</feature>
<feature type="compositionally biased region" description="Polar residues" evidence="1">
    <location>
        <begin position="205"/>
        <end position="214"/>
    </location>
</feature>
<feature type="compositionally biased region" description="Polar residues" evidence="1">
    <location>
        <begin position="49"/>
        <end position="66"/>
    </location>
</feature>
<evidence type="ECO:0000313" key="3">
    <source>
        <dbReference type="Proteomes" id="UP001153954"/>
    </source>
</evidence>
<dbReference type="EMBL" id="CAKOGL010000017">
    <property type="protein sequence ID" value="CAH2096986.1"/>
    <property type="molecule type" value="Genomic_DNA"/>
</dbReference>
<feature type="compositionally biased region" description="Basic and acidic residues" evidence="1">
    <location>
        <begin position="28"/>
        <end position="48"/>
    </location>
</feature>
<feature type="compositionally biased region" description="Basic and acidic residues" evidence="1">
    <location>
        <begin position="192"/>
        <end position="204"/>
    </location>
</feature>
<keyword evidence="3" id="KW-1185">Reference proteome</keyword>
<proteinExistence type="predicted"/>
<gene>
    <name evidence="2" type="ORF">EEDITHA_LOCUS12260</name>
</gene>
<feature type="region of interest" description="Disordered" evidence="1">
    <location>
        <begin position="116"/>
        <end position="148"/>
    </location>
</feature>
<feature type="compositionally biased region" description="Basic and acidic residues" evidence="1">
    <location>
        <begin position="245"/>
        <end position="265"/>
    </location>
</feature>
<feature type="compositionally biased region" description="Polar residues" evidence="1">
    <location>
        <begin position="125"/>
        <end position="142"/>
    </location>
</feature>
<feature type="compositionally biased region" description="Basic residues" evidence="1">
    <location>
        <begin position="321"/>
        <end position="342"/>
    </location>
</feature>
<feature type="compositionally biased region" description="Polar residues" evidence="1">
    <location>
        <begin position="293"/>
        <end position="310"/>
    </location>
</feature>
<comment type="caution">
    <text evidence="2">The sequence shown here is derived from an EMBL/GenBank/DDBJ whole genome shotgun (WGS) entry which is preliminary data.</text>
</comment>
<name>A0AAU9UDA1_EUPED</name>
<accession>A0AAU9UDA1</accession>
<feature type="compositionally biased region" description="Polar residues" evidence="1">
    <location>
        <begin position="266"/>
        <end position="283"/>
    </location>
</feature>
<sequence length="342" mass="36535">MGFDETAPPGTAARSGYLQVGVEAVDGERGALLEDGAAERRGEGDAQPHQEQLQGQGTFRSGSRLSTESEARCSKMAQQSGVAKVTHSPTRNSCKVGVEAVDGERGALLEDGAAERRGEGDAQPHQEQLQGQGTFRSGSRLSTESEARCSKMAQQSGVAKVTHSPTRNSCKVGVEAVDGERGALLEDGAAERRGEGDAQPHQEQLEGQGTFRSGSRLSTESEARCSKMAQQSGVAKVGVEAVDGERGALLEDGAAERRGEGDAQPHQEQLQGQGTFRSGSRLSTESEARCSKMAQQSGVAKVTHSPTRNSWKVRVPSGRGRGCRRRARRAARRWRSRAAWRR</sequence>
<protein>
    <submittedName>
        <fullName evidence="2">Uncharacterized protein</fullName>
    </submittedName>
</protein>
<feature type="region of interest" description="Disordered" evidence="1">
    <location>
        <begin position="192"/>
        <end position="214"/>
    </location>
</feature>
<evidence type="ECO:0000256" key="1">
    <source>
        <dbReference type="SAM" id="MobiDB-lite"/>
    </source>
</evidence>
<dbReference type="Proteomes" id="UP001153954">
    <property type="component" value="Unassembled WGS sequence"/>
</dbReference>
<reference evidence="2" key="1">
    <citation type="submission" date="2022-03" db="EMBL/GenBank/DDBJ databases">
        <authorList>
            <person name="Tunstrom K."/>
        </authorList>
    </citation>
    <scope>NUCLEOTIDE SEQUENCE</scope>
</reference>
<dbReference type="AlphaFoldDB" id="A0AAU9UDA1"/>
<feature type="region of interest" description="Disordered" evidence="1">
    <location>
        <begin position="245"/>
        <end position="342"/>
    </location>
</feature>